<feature type="binding site" evidence="9">
    <location>
        <position position="127"/>
    </location>
    <ligand>
        <name>S-adenosyl-L-methionine</name>
        <dbReference type="ChEBI" id="CHEBI:59789"/>
    </ligand>
</feature>
<evidence type="ECO:0000256" key="6">
    <source>
        <dbReference type="ARBA" id="ARBA00022603"/>
    </source>
</evidence>
<feature type="binding site" evidence="9">
    <location>
        <position position="49"/>
    </location>
    <ligand>
        <name>S-adenosyl-L-methionine</name>
        <dbReference type="ChEBI" id="CHEBI:59789"/>
    </ligand>
</feature>
<dbReference type="Gene3D" id="3.40.50.150">
    <property type="entry name" value="Vaccinia Virus protein VP39"/>
    <property type="match status" value="1"/>
</dbReference>
<evidence type="ECO:0000256" key="2">
    <source>
        <dbReference type="ARBA" id="ARBA00004496"/>
    </source>
</evidence>
<evidence type="ECO:0000313" key="10">
    <source>
        <dbReference type="EMBL" id="VEV99393.1"/>
    </source>
</evidence>
<evidence type="ECO:0000256" key="3">
    <source>
        <dbReference type="ARBA" id="ARBA00008145"/>
    </source>
</evidence>
<dbReference type="GO" id="GO:0005737">
    <property type="term" value="C:cytoplasm"/>
    <property type="evidence" value="ECO:0007669"/>
    <property type="project" value="UniProtKB-SubCell"/>
</dbReference>
<evidence type="ECO:0000256" key="9">
    <source>
        <dbReference type="HAMAP-Rule" id="MF_00812"/>
    </source>
</evidence>
<dbReference type="PANTHER" id="PTHR10259">
    <property type="entry name" value="THIOPURINE S-METHYLTRANSFERASE"/>
    <property type="match status" value="1"/>
</dbReference>
<protein>
    <recommendedName>
        <fullName evidence="4 9">Thiopurine S-methyltransferase</fullName>
        <ecNumber evidence="4 9">2.1.1.67</ecNumber>
    </recommendedName>
    <alternativeName>
        <fullName evidence="9">Thiopurine methyltransferase</fullName>
    </alternativeName>
</protein>
<comment type="catalytic activity">
    <reaction evidence="1 9">
        <text>S-adenosyl-L-methionine + a thiopurine = S-adenosyl-L-homocysteine + a thiopurine S-methylether.</text>
        <dbReference type="EC" id="2.1.1.67"/>
    </reaction>
</comment>
<keyword evidence="5 9" id="KW-0963">Cytoplasm</keyword>
<dbReference type="NCBIfam" id="TIGR03840">
    <property type="entry name" value="TMPT_Se_Te"/>
    <property type="match status" value="1"/>
</dbReference>
<evidence type="ECO:0000256" key="4">
    <source>
        <dbReference type="ARBA" id="ARBA00011905"/>
    </source>
</evidence>
<keyword evidence="6 9" id="KW-0489">Methyltransferase</keyword>
<dbReference type="InterPro" id="IPR029063">
    <property type="entry name" value="SAM-dependent_MTases_sf"/>
</dbReference>
<keyword evidence="8 9" id="KW-0949">S-adenosyl-L-methionine</keyword>
<dbReference type="SUPFAM" id="SSF53335">
    <property type="entry name" value="S-adenosyl-L-methionine-dependent methyltransferases"/>
    <property type="match status" value="1"/>
</dbReference>
<evidence type="ECO:0000256" key="7">
    <source>
        <dbReference type="ARBA" id="ARBA00022679"/>
    </source>
</evidence>
<dbReference type="PIRSF" id="PIRSF023956">
    <property type="entry name" value="Thiopurine_S-methyltransferase"/>
    <property type="match status" value="1"/>
</dbReference>
<evidence type="ECO:0000256" key="1">
    <source>
        <dbReference type="ARBA" id="ARBA00000903"/>
    </source>
</evidence>
<feature type="binding site" evidence="9">
    <location>
        <position position="70"/>
    </location>
    <ligand>
        <name>S-adenosyl-L-methionine</name>
        <dbReference type="ChEBI" id="CHEBI:59789"/>
    </ligand>
</feature>
<sequence>MQAEFWQQRWARNEIGFHAKQVNDYLQRFWQTLQFTDAGAEGSQILVPLCGKSLDMAWLAARGHKVLGVELAETAAQAFFAEQQLTPGIRQEGAFTVYSAGPVEIYCGDFFALTAEQVSACVGFYDRAALIALPPEMRQRYAAHLLSILPAGAQGLLVTLEYDQAQMDGPPFAVNPEEVKALYSAGWQLETLEVADVMGLNWRFAERGLTALDERVYRLLKD</sequence>
<dbReference type="AlphaFoldDB" id="A0A653E9L1"/>
<evidence type="ECO:0000256" key="5">
    <source>
        <dbReference type="ARBA" id="ARBA00022490"/>
    </source>
</evidence>
<dbReference type="Pfam" id="PF05724">
    <property type="entry name" value="TPMT"/>
    <property type="match status" value="1"/>
</dbReference>
<feature type="binding site" evidence="9">
    <location>
        <position position="10"/>
    </location>
    <ligand>
        <name>S-adenosyl-L-methionine</name>
        <dbReference type="ChEBI" id="CHEBI:59789"/>
    </ligand>
</feature>
<dbReference type="RefSeq" id="WP_150549474.1">
    <property type="nucleotide sequence ID" value="NZ_LR215729.2"/>
</dbReference>
<dbReference type="GO" id="GO:0032259">
    <property type="term" value="P:methylation"/>
    <property type="evidence" value="ECO:0007669"/>
    <property type="project" value="UniProtKB-KW"/>
</dbReference>
<dbReference type="InterPro" id="IPR008854">
    <property type="entry name" value="TPMT"/>
</dbReference>
<dbReference type="NCBIfam" id="NF009732">
    <property type="entry name" value="PRK13255.1"/>
    <property type="match status" value="1"/>
</dbReference>
<comment type="subcellular location">
    <subcellularLocation>
        <location evidence="2 9">Cytoplasm</location>
    </subcellularLocation>
</comment>
<comment type="similarity">
    <text evidence="3 9">Belongs to the class I-like SAM-binding methyltransferase superfamily. TPMT family.</text>
</comment>
<evidence type="ECO:0000256" key="8">
    <source>
        <dbReference type="ARBA" id="ARBA00022691"/>
    </source>
</evidence>
<accession>A0A653E9L1</accession>
<dbReference type="PANTHER" id="PTHR10259:SF11">
    <property type="entry name" value="THIOPURINE S-METHYLTRANSFERASE"/>
    <property type="match status" value="1"/>
</dbReference>
<dbReference type="EC" id="2.1.1.67" evidence="4 9"/>
<dbReference type="PROSITE" id="PS51585">
    <property type="entry name" value="SAM_MT_TPMT"/>
    <property type="match status" value="1"/>
</dbReference>
<reference evidence="10" key="1">
    <citation type="submission" date="2019-02" db="EMBL/GenBank/DDBJ databases">
        <authorList>
            <consortium name="Genoscope - CEA"/>
            <person name="William W."/>
        </authorList>
    </citation>
    <scope>NUCLEOTIDE SEQUENCE [LARGE SCALE GENOMIC DNA]</scope>
    <source>
        <strain evidence="10">YSy11</strain>
    </source>
</reference>
<dbReference type="GO" id="GO:0008119">
    <property type="term" value="F:thiopurine S-methyltransferase activity"/>
    <property type="evidence" value="ECO:0007669"/>
    <property type="project" value="UniProtKB-UniRule"/>
</dbReference>
<dbReference type="FunFam" id="3.40.50.150:FF:000101">
    <property type="entry name" value="Thiopurine S-methyltransferase"/>
    <property type="match status" value="1"/>
</dbReference>
<dbReference type="EMBL" id="LR215729">
    <property type="protein sequence ID" value="VEV99393.1"/>
    <property type="molecule type" value="Genomic_DNA"/>
</dbReference>
<dbReference type="GO" id="GO:0010038">
    <property type="term" value="P:response to metal ion"/>
    <property type="evidence" value="ECO:0007669"/>
    <property type="project" value="InterPro"/>
</dbReference>
<keyword evidence="7 9" id="KW-0808">Transferase</keyword>
<proteinExistence type="inferred from homology"/>
<dbReference type="InterPro" id="IPR025835">
    <property type="entry name" value="Thiopurine_S-MeTrfase"/>
</dbReference>
<organism evidence="10">
    <name type="scientific">Pseudomonas marincola</name>
    <dbReference type="NCBI Taxonomy" id="437900"/>
    <lineage>
        <taxon>Bacteria</taxon>
        <taxon>Pseudomonadati</taxon>
        <taxon>Pseudomonadota</taxon>
        <taxon>Gammaproteobacteria</taxon>
        <taxon>Pseudomonadales</taxon>
        <taxon>Pseudomonadaceae</taxon>
        <taxon>Pseudomonas</taxon>
    </lineage>
</organism>
<gene>
    <name evidence="9 10" type="primary">tpm</name>
    <name evidence="10" type="ORF">PMYSY11_4350</name>
</gene>
<name>A0A653E9L1_9PSED</name>
<dbReference type="InterPro" id="IPR022474">
    <property type="entry name" value="Thiopur_S-MeTfrase_Se/Te_detox"/>
</dbReference>
<dbReference type="HAMAP" id="MF_00812">
    <property type="entry name" value="Thiopur_methtran"/>
    <property type="match status" value="1"/>
</dbReference>